<dbReference type="EMBL" id="CP071091">
    <property type="protein sequence ID" value="QSQ13089.1"/>
    <property type="molecule type" value="Genomic_DNA"/>
</dbReference>
<dbReference type="Proteomes" id="UP000663090">
    <property type="component" value="Chromosome"/>
</dbReference>
<feature type="region of interest" description="Disordered" evidence="1">
    <location>
        <begin position="1"/>
        <end position="51"/>
    </location>
</feature>
<reference evidence="2 3" key="1">
    <citation type="submission" date="2021-02" db="EMBL/GenBank/DDBJ databases">
        <title>De Novo genome assembly of isolated myxobacteria.</title>
        <authorList>
            <person name="Stevens D.C."/>
        </authorList>
    </citation>
    <scope>NUCLEOTIDE SEQUENCE [LARGE SCALE GENOMIC DNA]</scope>
    <source>
        <strain evidence="2 3">SCHIC003</strain>
    </source>
</reference>
<evidence type="ECO:0000313" key="2">
    <source>
        <dbReference type="EMBL" id="QSQ13089.1"/>
    </source>
</evidence>
<dbReference type="PANTHER" id="PTHR23248:SF9">
    <property type="entry name" value="PHOSPHOLIPID SCRAMBLASE"/>
    <property type="match status" value="1"/>
</dbReference>
<proteinExistence type="predicted"/>
<gene>
    <name evidence="2" type="ORF">JY572_32815</name>
</gene>
<keyword evidence="3" id="KW-1185">Reference proteome</keyword>
<feature type="compositionally biased region" description="Basic and acidic residues" evidence="1">
    <location>
        <begin position="1"/>
        <end position="11"/>
    </location>
</feature>
<dbReference type="PANTHER" id="PTHR23248">
    <property type="entry name" value="PHOSPHOLIPID SCRAMBLASE-RELATED"/>
    <property type="match status" value="1"/>
</dbReference>
<accession>A0ABX7N3S8</accession>
<evidence type="ECO:0000256" key="1">
    <source>
        <dbReference type="SAM" id="MobiDB-lite"/>
    </source>
</evidence>
<protein>
    <submittedName>
        <fullName evidence="2">Scramblase</fullName>
    </submittedName>
</protein>
<feature type="compositionally biased region" description="Low complexity" evidence="1">
    <location>
        <begin position="31"/>
        <end position="42"/>
    </location>
</feature>
<dbReference type="RefSeq" id="WP_206714794.1">
    <property type="nucleotide sequence ID" value="NZ_CP071091.1"/>
</dbReference>
<name>A0ABX7N3S8_9BACT</name>
<organism evidence="2 3">
    <name type="scientific">Myxococcus landrumensis</name>
    <dbReference type="NCBI Taxonomy" id="2813577"/>
    <lineage>
        <taxon>Bacteria</taxon>
        <taxon>Pseudomonadati</taxon>
        <taxon>Myxococcota</taxon>
        <taxon>Myxococcia</taxon>
        <taxon>Myxococcales</taxon>
        <taxon>Cystobacterineae</taxon>
        <taxon>Myxococcaceae</taxon>
        <taxon>Myxococcus</taxon>
    </lineage>
</organism>
<sequence length="275" mass="30730">MGNRTDGRNGSELELNWGSREPRPQTDGPDAEPASSEAEAPAQVLAGKGPPGDPRYMSMELRFSLEAVLKSPLLHMRQFRETLETLIGWEGKNQYAISGAEGRNAVFVGETGDGWASGLLRNFWPFYRTRLECMTPTGTMALAVEIPWSLFFARAEVLAWDGRLLGTIEQRWTLVQRCLDIVSPTGVVLASVVGPFFKPWTFQVLRREEEVAVIRKRWSGLLQEAFTDADNFTVEFHPSCADARLRQLLLATALFVDLLYFDNRNGRSSGVSLSD</sequence>
<dbReference type="InterPro" id="IPR005552">
    <property type="entry name" value="Scramblase"/>
</dbReference>
<evidence type="ECO:0000313" key="3">
    <source>
        <dbReference type="Proteomes" id="UP000663090"/>
    </source>
</evidence>
<dbReference type="Pfam" id="PF03803">
    <property type="entry name" value="Scramblase"/>
    <property type="match status" value="1"/>
</dbReference>